<keyword evidence="9" id="KW-1185">Reference proteome</keyword>
<organism evidence="8 9">
    <name type="scientific">Microterricola viridarii</name>
    <dbReference type="NCBI Taxonomy" id="412690"/>
    <lineage>
        <taxon>Bacteria</taxon>
        <taxon>Bacillati</taxon>
        <taxon>Actinomycetota</taxon>
        <taxon>Actinomycetes</taxon>
        <taxon>Micrococcales</taxon>
        <taxon>Microbacteriaceae</taxon>
        <taxon>Microterricola</taxon>
    </lineage>
</organism>
<dbReference type="Proteomes" id="UP000058305">
    <property type="component" value="Chromosome"/>
</dbReference>
<keyword evidence="6" id="KW-0472">Membrane</keyword>
<dbReference type="PROSITE" id="PS50847">
    <property type="entry name" value="GRAM_POS_ANCHORING"/>
    <property type="match status" value="1"/>
</dbReference>
<evidence type="ECO:0000259" key="7">
    <source>
        <dbReference type="PROSITE" id="PS50847"/>
    </source>
</evidence>
<protein>
    <recommendedName>
        <fullName evidence="7">Gram-positive cocci surface proteins LPxTG domain-containing protein</fullName>
    </recommendedName>
</protein>
<feature type="domain" description="Gram-positive cocci surface proteins LPxTG" evidence="7">
    <location>
        <begin position="211"/>
        <end position="246"/>
    </location>
</feature>
<dbReference type="OrthoDB" id="5119863at2"/>
<keyword evidence="6" id="KW-1133">Transmembrane helix</keyword>
<evidence type="ECO:0000313" key="9">
    <source>
        <dbReference type="Proteomes" id="UP000058305"/>
    </source>
</evidence>
<dbReference type="AlphaFoldDB" id="A0A0Y0PIV7"/>
<feature type="compositionally biased region" description="Gly residues" evidence="5">
    <location>
        <begin position="195"/>
        <end position="209"/>
    </location>
</feature>
<dbReference type="KEGG" id="mvd:AWU67_13990"/>
<reference evidence="8 9" key="1">
    <citation type="journal article" date="2016" name="J. Biotechnol.">
        <title>First complete genome sequence of a species in the genus Microterricola, an extremophilic cold active enzyme producing bacterial strain ERGS5:02 isolated from Sikkim Himalaya.</title>
        <authorList>
            <person name="Himanshu"/>
            <person name="Swarnkar M.K."/>
            <person name="Singh D."/>
            <person name="Kumar R."/>
        </authorList>
    </citation>
    <scope>NUCLEOTIDE SEQUENCE [LARGE SCALE GENOMIC DNA]</scope>
    <source>
        <strain evidence="8 9">ERGS5:02</strain>
    </source>
</reference>
<evidence type="ECO:0000256" key="3">
    <source>
        <dbReference type="ARBA" id="ARBA00022729"/>
    </source>
</evidence>
<keyword evidence="2" id="KW-0964">Secreted</keyword>
<dbReference type="RefSeq" id="WP_067230335.1">
    <property type="nucleotide sequence ID" value="NZ_CP014145.1"/>
</dbReference>
<gene>
    <name evidence="8" type="ORF">AWU67_13990</name>
</gene>
<reference evidence="9" key="2">
    <citation type="submission" date="2016-01" db="EMBL/GenBank/DDBJ databases">
        <title>First complete genome sequence of a species in the genus Microterricola, an extremophilic cold active enzyme producing strain ERGS5:02 isolated from Sikkim Himalaya.</title>
        <authorList>
            <person name="Kumar R."/>
            <person name="Singh D."/>
            <person name="Swarnkar M.K."/>
        </authorList>
    </citation>
    <scope>NUCLEOTIDE SEQUENCE [LARGE SCALE GENOMIC DNA]</scope>
    <source>
        <strain evidence="9">ERGS5:02</strain>
    </source>
</reference>
<dbReference type="EMBL" id="CP014145">
    <property type="protein sequence ID" value="AMB59787.1"/>
    <property type="molecule type" value="Genomic_DNA"/>
</dbReference>
<dbReference type="InterPro" id="IPR019931">
    <property type="entry name" value="LPXTG_anchor"/>
</dbReference>
<keyword evidence="4" id="KW-0572">Peptidoglycan-anchor</keyword>
<keyword evidence="1" id="KW-0134">Cell wall</keyword>
<keyword evidence="3" id="KW-0732">Signal</keyword>
<accession>A0A0Y0PIV7</accession>
<proteinExistence type="predicted"/>
<feature type="region of interest" description="Disordered" evidence="5">
    <location>
        <begin position="183"/>
        <end position="215"/>
    </location>
</feature>
<evidence type="ECO:0000313" key="8">
    <source>
        <dbReference type="EMBL" id="AMB59787.1"/>
    </source>
</evidence>
<keyword evidence="6" id="KW-0812">Transmembrane</keyword>
<evidence type="ECO:0000256" key="6">
    <source>
        <dbReference type="SAM" id="Phobius"/>
    </source>
</evidence>
<evidence type="ECO:0000256" key="2">
    <source>
        <dbReference type="ARBA" id="ARBA00022525"/>
    </source>
</evidence>
<sequence>MTRRTARTAPTAITVIVGGAAASALLLGTGLLAGVGAEPAWAANCDRDWSVTLDDGSPVTTRTLFADERISPGASLDGSFRVTTGRDIRGPLELRAVRTGPTTDAALEADTVITLSGASRSVTRSLAELLDDDGTARVIDALTPGAHDIGITVQLPFDSANTTQLGTIPFQLEVTVSDEHTLVGSDPEACASPPGGDGGAGGGSGGAGTGLASTGVEGGTGLALGSLLLGAGFAGVVAARRRRREQ</sequence>
<feature type="transmembrane region" description="Helical" evidence="6">
    <location>
        <begin position="221"/>
        <end position="239"/>
    </location>
</feature>
<evidence type="ECO:0000256" key="5">
    <source>
        <dbReference type="SAM" id="MobiDB-lite"/>
    </source>
</evidence>
<evidence type="ECO:0000256" key="4">
    <source>
        <dbReference type="ARBA" id="ARBA00023088"/>
    </source>
</evidence>
<evidence type="ECO:0000256" key="1">
    <source>
        <dbReference type="ARBA" id="ARBA00022512"/>
    </source>
</evidence>
<name>A0A0Y0PIV7_9MICO</name>